<comment type="caution">
    <text evidence="1">The sequence shown here is derived from an EMBL/GenBank/DDBJ whole genome shotgun (WGS) entry which is preliminary data.</text>
</comment>
<accession>A0A0Q0SBC2</accession>
<gene>
    <name evidence="1" type="ORF">RC62_4079</name>
</gene>
<protein>
    <submittedName>
        <fullName evidence="1">Uncharacterized protein</fullName>
    </submittedName>
</protein>
<proteinExistence type="predicted"/>
<organism evidence="1 2">
    <name type="scientific">Flavobacterium aquidurense</name>
    <dbReference type="NCBI Taxonomy" id="362413"/>
    <lineage>
        <taxon>Bacteria</taxon>
        <taxon>Pseudomonadati</taxon>
        <taxon>Bacteroidota</taxon>
        <taxon>Flavobacteriia</taxon>
        <taxon>Flavobacteriales</taxon>
        <taxon>Flavobacteriaceae</taxon>
        <taxon>Flavobacterium</taxon>
    </lineage>
</organism>
<sequence length="48" mass="5338">MLISGFSTFLSFRSIEGRNHTRNSTKIGDFNCGASSVISPFDRNDKPE</sequence>
<dbReference type="STRING" id="362413.RC62_4079"/>
<reference evidence="1 2" key="1">
    <citation type="submission" date="2014-09" db="EMBL/GenBank/DDBJ databases">
        <title>Genome sequence of Flavobacterium aquidurense RC62.</title>
        <authorList>
            <person name="Kim J.F."/>
            <person name="Kwak M.-J."/>
        </authorList>
    </citation>
    <scope>NUCLEOTIDE SEQUENCE [LARGE SCALE GENOMIC DNA]</scope>
    <source>
        <strain evidence="1 2">RC62</strain>
    </source>
</reference>
<evidence type="ECO:0000313" key="1">
    <source>
        <dbReference type="EMBL" id="KQB41333.1"/>
    </source>
</evidence>
<dbReference type="PATRIC" id="fig|362413.3.peg.4002"/>
<dbReference type="EMBL" id="JRLF01000008">
    <property type="protein sequence ID" value="KQB41333.1"/>
    <property type="molecule type" value="Genomic_DNA"/>
</dbReference>
<dbReference type="Proteomes" id="UP000050443">
    <property type="component" value="Unassembled WGS sequence"/>
</dbReference>
<evidence type="ECO:0000313" key="2">
    <source>
        <dbReference type="Proteomes" id="UP000050443"/>
    </source>
</evidence>
<dbReference type="AlphaFoldDB" id="A0A0Q0SBC2"/>
<name>A0A0Q0SBC2_9FLAO</name>